<keyword evidence="1" id="KW-0812">Transmembrane</keyword>
<keyword evidence="1" id="KW-1133">Transmembrane helix</keyword>
<name>A0A918MWI4_9ALTE</name>
<evidence type="ECO:0000313" key="3">
    <source>
        <dbReference type="Proteomes" id="UP000631300"/>
    </source>
</evidence>
<dbReference type="EMBL" id="BMXP01000001">
    <property type="protein sequence ID" value="GGW76405.1"/>
    <property type="molecule type" value="Genomic_DNA"/>
</dbReference>
<dbReference type="RefSeq" id="WP_189403618.1">
    <property type="nucleotide sequence ID" value="NZ_BMXP01000001.1"/>
</dbReference>
<keyword evidence="1" id="KW-0472">Membrane</keyword>
<reference evidence="2" key="1">
    <citation type="journal article" date="2014" name="Int. J. Syst. Evol. Microbiol.">
        <title>Complete genome sequence of Corynebacterium casei LMG S-19264T (=DSM 44701T), isolated from a smear-ripened cheese.</title>
        <authorList>
            <consortium name="US DOE Joint Genome Institute (JGI-PGF)"/>
            <person name="Walter F."/>
            <person name="Albersmeier A."/>
            <person name="Kalinowski J."/>
            <person name="Ruckert C."/>
        </authorList>
    </citation>
    <scope>NUCLEOTIDE SEQUENCE</scope>
    <source>
        <strain evidence="2">KCTC 22164</strain>
    </source>
</reference>
<dbReference type="Proteomes" id="UP000631300">
    <property type="component" value="Unassembled WGS sequence"/>
</dbReference>
<organism evidence="2 3">
    <name type="scientific">Alteromonas halophila</name>
    <dbReference type="NCBI Taxonomy" id="516698"/>
    <lineage>
        <taxon>Bacteria</taxon>
        <taxon>Pseudomonadati</taxon>
        <taxon>Pseudomonadota</taxon>
        <taxon>Gammaproteobacteria</taxon>
        <taxon>Alteromonadales</taxon>
        <taxon>Alteromonadaceae</taxon>
        <taxon>Alteromonas/Salinimonas group</taxon>
        <taxon>Alteromonas</taxon>
    </lineage>
</organism>
<reference evidence="2" key="2">
    <citation type="submission" date="2020-09" db="EMBL/GenBank/DDBJ databases">
        <authorList>
            <person name="Sun Q."/>
            <person name="Kim S."/>
        </authorList>
    </citation>
    <scope>NUCLEOTIDE SEQUENCE</scope>
    <source>
        <strain evidence="2">KCTC 22164</strain>
    </source>
</reference>
<dbReference type="AlphaFoldDB" id="A0A918MWI4"/>
<protein>
    <submittedName>
        <fullName evidence="2">Uncharacterized protein</fullName>
    </submittedName>
</protein>
<feature type="transmembrane region" description="Helical" evidence="1">
    <location>
        <begin position="12"/>
        <end position="34"/>
    </location>
</feature>
<gene>
    <name evidence="2" type="ORF">GCM10007391_06280</name>
</gene>
<accession>A0A918MWI4</accession>
<sequence>MEKQVWYRNPEMLVALSAIVTSVVAVVVSIYSAYVDRSYARASVWPSIMIAQSHLGSHLKYVVINQGTGPALIKYARIGTSSNYYPTWRALITDAGFANASYTQAHISSGVVRASQEIVAFETRNEDLITALDNVLVNAEICYCSIYEECWISTGGMVTRSVEACTLPPATERFKQ</sequence>
<comment type="caution">
    <text evidence="2">The sequence shown here is derived from an EMBL/GenBank/DDBJ whole genome shotgun (WGS) entry which is preliminary data.</text>
</comment>
<evidence type="ECO:0000313" key="2">
    <source>
        <dbReference type="EMBL" id="GGW76405.1"/>
    </source>
</evidence>
<proteinExistence type="predicted"/>
<keyword evidence="3" id="KW-1185">Reference proteome</keyword>
<evidence type="ECO:0000256" key="1">
    <source>
        <dbReference type="SAM" id="Phobius"/>
    </source>
</evidence>